<evidence type="ECO:0000256" key="1">
    <source>
        <dbReference type="ARBA" id="ARBA00008791"/>
    </source>
</evidence>
<feature type="domain" description="UspA" evidence="2">
    <location>
        <begin position="1"/>
        <end position="137"/>
    </location>
</feature>
<sequence>MYNSILLAVDGSENSLRSAKEVLNFIGEQTIVTILTIVDVDESKSDVLHGKQGKSLTNEREEKLSYITEVFIENNVKYEVKIAHGIPAEKVVEVANSGDYQAVILGSRGLNSLQEMVLGSVSHKVAKRSEIPVIIVK</sequence>
<evidence type="ECO:0000313" key="3">
    <source>
        <dbReference type="EMBL" id="ADA80080.1"/>
    </source>
</evidence>
<accession>D2JBV6</accession>
<proteinExistence type="inferred from homology"/>
<name>D2JBV6_STAAU</name>
<dbReference type="RefSeq" id="WP_002458489.1">
    <property type="nucleotide sequence ID" value="NC_013348.1"/>
</dbReference>
<reference evidence="3" key="1">
    <citation type="submission" date="2009-08" db="EMBL/GenBank/DDBJ databases">
        <authorList>
            <person name="Gill J."/>
            <person name="Borman J."/>
            <person name="Shetty J."/>
            <person name="Hostetler J."/>
            <person name="Durkin S."/>
            <person name="Montgomery B."/>
        </authorList>
    </citation>
    <scope>NUCLEOTIDE SEQUENCE</scope>
    <source>
        <strain evidence="3">SK1271</strain>
        <plasmid evidence="3">pSK156</plasmid>
    </source>
</reference>
<dbReference type="InterPro" id="IPR014729">
    <property type="entry name" value="Rossmann-like_a/b/a_fold"/>
</dbReference>
<dbReference type="PANTHER" id="PTHR46268">
    <property type="entry name" value="STRESS RESPONSE PROTEIN NHAX"/>
    <property type="match status" value="1"/>
</dbReference>
<dbReference type="InterPro" id="IPR006015">
    <property type="entry name" value="Universal_stress_UspA"/>
</dbReference>
<dbReference type="AlphaFoldDB" id="D2JBV6"/>
<geneLocation type="plasmid" evidence="3">
    <name>pSK156</name>
</geneLocation>
<keyword evidence="3" id="KW-0614">Plasmid</keyword>
<evidence type="ECO:0000259" key="2">
    <source>
        <dbReference type="Pfam" id="PF00582"/>
    </source>
</evidence>
<dbReference type="EMBL" id="GQ900448">
    <property type="protein sequence ID" value="ADA80080.1"/>
    <property type="molecule type" value="Genomic_DNA"/>
</dbReference>
<gene>
    <name evidence="3" type="ORF">SAP099A_038</name>
</gene>
<dbReference type="InterPro" id="IPR006016">
    <property type="entry name" value="UspA"/>
</dbReference>
<dbReference type="PANTHER" id="PTHR46268:SF6">
    <property type="entry name" value="UNIVERSAL STRESS PROTEIN UP12"/>
    <property type="match status" value="1"/>
</dbReference>
<reference evidence="3" key="2">
    <citation type="submission" date="2009-12" db="EMBL/GenBank/DDBJ databases">
        <authorList>
            <person name="Summers A.O."/>
            <person name="Shearer J."/>
            <person name="Wireman J."/>
        </authorList>
    </citation>
    <scope>NUCLEOTIDE SEQUENCE</scope>
    <source>
        <strain evidence="3">SK1271</strain>
        <plasmid evidence="3">pSK156</plasmid>
    </source>
</reference>
<protein>
    <submittedName>
        <fullName evidence="3">Universal stress protein family</fullName>
    </submittedName>
</protein>
<dbReference type="Pfam" id="PF00582">
    <property type="entry name" value="Usp"/>
    <property type="match status" value="1"/>
</dbReference>
<dbReference type="Gene3D" id="3.40.50.620">
    <property type="entry name" value="HUPs"/>
    <property type="match status" value="1"/>
</dbReference>
<organism evidence="3">
    <name type="scientific">Staphylococcus aureus</name>
    <dbReference type="NCBI Taxonomy" id="1280"/>
    <lineage>
        <taxon>Bacteria</taxon>
        <taxon>Bacillati</taxon>
        <taxon>Bacillota</taxon>
        <taxon>Bacilli</taxon>
        <taxon>Bacillales</taxon>
        <taxon>Staphylococcaceae</taxon>
        <taxon>Staphylococcus</taxon>
    </lineage>
</organism>
<comment type="similarity">
    <text evidence="1">Belongs to the universal stress protein A family.</text>
</comment>
<dbReference type="CDD" id="cd00293">
    <property type="entry name" value="USP-like"/>
    <property type="match status" value="1"/>
</dbReference>
<dbReference type="PRINTS" id="PR01438">
    <property type="entry name" value="UNVRSLSTRESS"/>
</dbReference>
<dbReference type="SUPFAM" id="SSF52402">
    <property type="entry name" value="Adenine nucleotide alpha hydrolases-like"/>
    <property type="match status" value="1"/>
</dbReference>